<dbReference type="RefSeq" id="XP_060376489.1">
    <property type="nucleotide sequence ID" value="XM_060528962.1"/>
</dbReference>
<comment type="caution">
    <text evidence="1">The sequence shown here is derived from an EMBL/GenBank/DDBJ whole genome shotgun (WGS) entry which is preliminary data.</text>
</comment>
<dbReference type="EMBL" id="MLFU01000085">
    <property type="protein sequence ID" value="KAK1484586.1"/>
    <property type="molecule type" value="Genomic_DNA"/>
</dbReference>
<proteinExistence type="predicted"/>
<evidence type="ECO:0000313" key="2">
    <source>
        <dbReference type="Proteomes" id="UP001227543"/>
    </source>
</evidence>
<dbReference type="Proteomes" id="UP001227543">
    <property type="component" value="Unassembled WGS sequence"/>
</dbReference>
<reference evidence="1 2" key="1">
    <citation type="submission" date="2016-10" db="EMBL/GenBank/DDBJ databases">
        <title>The genome sequence of Colletotrichum fioriniae PJ7.</title>
        <authorList>
            <person name="Baroncelli R."/>
        </authorList>
    </citation>
    <scope>NUCLEOTIDE SEQUENCE [LARGE SCALE GENOMIC DNA]</scope>
    <source>
        <strain evidence="1 2">Tom-12</strain>
    </source>
</reference>
<organism evidence="1 2">
    <name type="scientific">Colletotrichum tamarilloi</name>
    <dbReference type="NCBI Taxonomy" id="1209934"/>
    <lineage>
        <taxon>Eukaryota</taxon>
        <taxon>Fungi</taxon>
        <taxon>Dikarya</taxon>
        <taxon>Ascomycota</taxon>
        <taxon>Pezizomycotina</taxon>
        <taxon>Sordariomycetes</taxon>
        <taxon>Hypocreomycetidae</taxon>
        <taxon>Glomerellales</taxon>
        <taxon>Glomerellaceae</taxon>
        <taxon>Colletotrichum</taxon>
        <taxon>Colletotrichum acutatum species complex</taxon>
    </lineage>
</organism>
<name>A0ABQ9QTJ4_9PEZI</name>
<keyword evidence="2" id="KW-1185">Reference proteome</keyword>
<accession>A0ABQ9QTJ4</accession>
<sequence length="116" mass="13685">MLWRGLWTISKYIQTLRFNWTRKESSWSSSATMPKTSRKTRLSITYWDTQLGTTCLQGTFNCQMPLVDNFVMRNHLTVLHLWAPQSGQPSRCQIPKSFISRQLSMGRWSKRRVQVT</sequence>
<gene>
    <name evidence="1" type="ORF">CTAM01_12957</name>
</gene>
<evidence type="ECO:0000313" key="1">
    <source>
        <dbReference type="EMBL" id="KAK1484586.1"/>
    </source>
</evidence>
<dbReference type="GeneID" id="85413200"/>
<protein>
    <submittedName>
        <fullName evidence="1">Uncharacterized protein</fullName>
    </submittedName>
</protein>